<evidence type="ECO:0000256" key="2">
    <source>
        <dbReference type="PROSITE-ProRule" id="PRU00023"/>
    </source>
</evidence>
<dbReference type="Pfam" id="PF24883">
    <property type="entry name" value="NPHP3_N"/>
    <property type="match status" value="1"/>
</dbReference>
<organism evidence="5 6">
    <name type="scientific">Metarhizium anisopliae BRIP 53293</name>
    <dbReference type="NCBI Taxonomy" id="1291518"/>
    <lineage>
        <taxon>Eukaryota</taxon>
        <taxon>Fungi</taxon>
        <taxon>Dikarya</taxon>
        <taxon>Ascomycota</taxon>
        <taxon>Pezizomycotina</taxon>
        <taxon>Sordariomycetes</taxon>
        <taxon>Hypocreomycetidae</taxon>
        <taxon>Hypocreales</taxon>
        <taxon>Clavicipitaceae</taxon>
        <taxon>Metarhizium</taxon>
    </lineage>
</organism>
<keyword evidence="6" id="KW-1185">Reference proteome</keyword>
<dbReference type="InterPro" id="IPR036770">
    <property type="entry name" value="Ankyrin_rpt-contain_sf"/>
</dbReference>
<evidence type="ECO:0000256" key="3">
    <source>
        <dbReference type="SAM" id="MobiDB-lite"/>
    </source>
</evidence>
<feature type="domain" description="NACHT" evidence="4">
    <location>
        <begin position="207"/>
        <end position="343"/>
    </location>
</feature>
<dbReference type="InterPro" id="IPR002110">
    <property type="entry name" value="Ankyrin_rpt"/>
</dbReference>
<dbReference type="SMART" id="SM00248">
    <property type="entry name" value="ANK"/>
    <property type="match status" value="7"/>
</dbReference>
<feature type="compositionally biased region" description="Low complexity" evidence="3">
    <location>
        <begin position="1067"/>
        <end position="1077"/>
    </location>
</feature>
<evidence type="ECO:0000256" key="1">
    <source>
        <dbReference type="ARBA" id="ARBA00022737"/>
    </source>
</evidence>
<name>A0A0D9NWU7_METAN</name>
<evidence type="ECO:0000313" key="5">
    <source>
        <dbReference type="EMBL" id="KJK77040.1"/>
    </source>
</evidence>
<dbReference type="SUPFAM" id="SSF52540">
    <property type="entry name" value="P-loop containing nucleoside triphosphate hydrolases"/>
    <property type="match status" value="1"/>
</dbReference>
<dbReference type="InterPro" id="IPR056884">
    <property type="entry name" value="NPHP3-like_N"/>
</dbReference>
<dbReference type="PRINTS" id="PR01415">
    <property type="entry name" value="ANKYRIN"/>
</dbReference>
<dbReference type="EMBL" id="KE384741">
    <property type="protein sequence ID" value="KJK77040.1"/>
    <property type="molecule type" value="Genomic_DNA"/>
</dbReference>
<feature type="region of interest" description="Disordered" evidence="3">
    <location>
        <begin position="1058"/>
        <end position="1080"/>
    </location>
</feature>
<dbReference type="PROSITE" id="PS50837">
    <property type="entry name" value="NACHT"/>
    <property type="match status" value="1"/>
</dbReference>
<feature type="repeat" description="ANK" evidence="2">
    <location>
        <begin position="756"/>
        <end position="788"/>
    </location>
</feature>
<dbReference type="PROSITE" id="PS50088">
    <property type="entry name" value="ANK_REPEAT"/>
    <property type="match status" value="2"/>
</dbReference>
<dbReference type="Proteomes" id="UP000054544">
    <property type="component" value="Unassembled WGS sequence"/>
</dbReference>
<dbReference type="Pfam" id="PF12796">
    <property type="entry name" value="Ank_2"/>
    <property type="match status" value="2"/>
</dbReference>
<dbReference type="InterPro" id="IPR027417">
    <property type="entry name" value="P-loop_NTPase"/>
</dbReference>
<sequence>MDPKSIASNTASLLALSIQVTAALHRHWDRESTPIVDRLLYELARLRTTLTCLEESSLQSNIPIVVGELPWVFRALKNVLVALGSKLFDDDEYGMEWQSSMSDLQPCALPLSKQEAETIFNGLQVQIARLRASYPSSLASIPDESTSCMPSKGLDRSPLWNACAEYNEIHAASRSSRVKGSGAWLLGDSKFRNWMESDSIDMSRHENVIYCFGRPGSGKTILTSAVIDELKSLRHQPALGLAYFYFSYRNPTSIFSIVLTLIQQLYVQSPTLPTEVPALEHRDMPSVTELTGVLLSLVAGFRKVFIVLDGLDECSSEQRIGLDAFLGSLQSSQARLFVTCRPSHGLRDFDQCVNIHITPSSADMSLFVRSRLSELSERITTFTRAHESKIEEHLVAMGSKHGMFLLVELQLNSIFKLSENGLPEDFNIDDYLRNLAEDLGQVYDAQVNRVMSQSTADSNLAKQIISWLFFNTGSMPASALEHVLRMEIKDWQEKPTEPIDVSRIGKVCLDLVRYNSSTKSFVFFNSSLQEHLEKAYKLNPGLLIPSTVLAAACIRYLNGLDLSSPALTVEKYRQRLHDQPFYEHAATNWARLLMFDRNVDFEDPALKLLMTDESRRLAVVEALFCEDAEFFRNSQNKQVGMLHLITYFGLLQRASGPPSYLAKGGARSRDFMGRTPLHIATMMGHAVALEALFALPELEGRDCIYEAITSADTLRKTVWHYAAEGGDVEVLRLLMKKLLFLDESAQPVDIATRDDKGLTPLSSAAARDHLEVLQLLLQRGIYYNETENETEDALQNAIHGRHTRIVKALLMHGVAPKYEHVAAASEMGNMDVLKLLLEYGAEIEGQGSGSGSALHKAAQADRGVVLSNLIWNGASLEATDSEERTPLSIAVQRGNLVAIRALLEAGSNPDVHVPKHTSDNNTVRVKAAVWAAEHGRADIFTLLPRAGAECSEALLPAIKSGSADIVRQLLVSGIMSELDEQQRAQAVSFAIESGNIEAARLLESWETGKSGQAQGEWLQEENIPLYEDIHTDCHDSARSSSLNIRFAKVLEYINNQDDASERAPAHSKCSSSPSTESEQLMDKSLLSEVATATTLMVSNYKADEASGDTGVEQHPPSPRDMCMPQLRVSSTATPAGSKRSRTPFIRIESPVGVGPIQFGTLVRNPNSPLQDLVPSNQQTDLRLVIPRDAIRVLHLSDFQIQSEKKTLSSAGIVGSFGGAGANVQTESQMAIKSPYVWREQLVDQDRILDYILTEPRYRQEYIDFIQKGEAYMVVGLLIVDDSEVIQGDGIGGAMETQPLVAVPSVEGQLGGFAAKKSSMVTARHQKGLIHAIQYRRVRLNTSHFAGFRVIQVEMGPYAKDQTMSPCFEDDSDNWVGVTGIEVLGPKEKHQRVGSPQDDDIE</sequence>
<feature type="region of interest" description="Disordered" evidence="3">
    <location>
        <begin position="1103"/>
        <end position="1122"/>
    </location>
</feature>
<dbReference type="PANTHER" id="PTHR10039:SF15">
    <property type="entry name" value="NACHT DOMAIN-CONTAINING PROTEIN"/>
    <property type="match status" value="1"/>
</dbReference>
<protein>
    <recommendedName>
        <fullName evidence="4">NACHT domain-containing protein</fullName>
    </recommendedName>
</protein>
<reference evidence="6" key="1">
    <citation type="journal article" date="2014" name="BMC Genomics">
        <title>The genome sequence of the biocontrol fungus Metarhizium anisopliae and comparative genomics of Metarhizium species.</title>
        <authorList>
            <person name="Pattemore J.A."/>
            <person name="Hane J.K."/>
            <person name="Williams A.H."/>
            <person name="Wilson B.A."/>
            <person name="Stodart B.J."/>
            <person name="Ash G.J."/>
        </authorList>
    </citation>
    <scope>NUCLEOTIDE SEQUENCE [LARGE SCALE GENOMIC DNA]</scope>
    <source>
        <strain evidence="6">BRIP 53293</strain>
    </source>
</reference>
<dbReference type="STRING" id="1291518.A0A0D9NWU7"/>
<dbReference type="InterPro" id="IPR007111">
    <property type="entry name" value="NACHT_NTPase"/>
</dbReference>
<evidence type="ECO:0000259" key="4">
    <source>
        <dbReference type="PROSITE" id="PS50837"/>
    </source>
</evidence>
<feature type="repeat" description="ANK" evidence="2">
    <location>
        <begin position="882"/>
        <end position="914"/>
    </location>
</feature>
<dbReference type="Gene3D" id="3.40.50.300">
    <property type="entry name" value="P-loop containing nucleotide triphosphate hydrolases"/>
    <property type="match status" value="1"/>
</dbReference>
<evidence type="ECO:0000313" key="6">
    <source>
        <dbReference type="Proteomes" id="UP000054544"/>
    </source>
</evidence>
<dbReference type="SUPFAM" id="SSF48403">
    <property type="entry name" value="Ankyrin repeat"/>
    <property type="match status" value="1"/>
</dbReference>
<accession>A0A0D9NWU7</accession>
<dbReference type="Gene3D" id="1.25.40.20">
    <property type="entry name" value="Ankyrin repeat-containing domain"/>
    <property type="match status" value="2"/>
</dbReference>
<dbReference type="OrthoDB" id="4772757at2759"/>
<dbReference type="PROSITE" id="PS50297">
    <property type="entry name" value="ANK_REP_REGION"/>
    <property type="match status" value="2"/>
</dbReference>
<proteinExistence type="predicted"/>
<gene>
    <name evidence="5" type="ORF">H634G_07616</name>
</gene>
<keyword evidence="1" id="KW-0677">Repeat</keyword>
<dbReference type="PANTHER" id="PTHR10039">
    <property type="entry name" value="AMELOGENIN"/>
    <property type="match status" value="1"/>
</dbReference>
<keyword evidence="2" id="KW-0040">ANK repeat</keyword>